<dbReference type="AlphaFoldDB" id="A0A848GQG9"/>
<sequence length="449" mass="51150">MGRYLFPLICLLMVSVCVSAQTTSANNSPEWVKFGVMSMGLRATYKITPRELERTWLDTNGPAVDSSVVKQSAEQWQQSRFIIDAVPGLLFTAGNTANWGCLYCHDQPAVLIELGFNNRPSLYYQIDSDTSALPASIRKYVYDVLIQTSRLIAETNANKETKNQGIKEKYLSSYKLIKKYDYNPHFYLDMNSYNCTYEVLINDMPAYSFYGSGNQGGTVFPVSPLILKSGKQAITIRVFPQVDDNDKMARFLLAKNCGLEVKVVAGDDDKETPKEYKQLFRYKMPEVQQDNVPYLEYTGVLEATTPYHLKGWSESQDLRKEDKARLTTEVLAFYLRYRQLMADRKMDEIAGLVYNREVEVEQALFQNKPGDAADTWDRFAKIKTSNLDMLPLEHYELKFFGNGRVVGLIRTDDALRGESAMTGIADNKYKIYSLLLHKPAGSHQLQVIR</sequence>
<gene>
    <name evidence="2" type="ORF">HHL17_21510</name>
</gene>
<proteinExistence type="predicted"/>
<comment type="caution">
    <text evidence="2">The sequence shown here is derived from an EMBL/GenBank/DDBJ whole genome shotgun (WGS) entry which is preliminary data.</text>
</comment>
<keyword evidence="1" id="KW-0732">Signal</keyword>
<feature type="chain" id="PRO_5033042525" description="DUF4105 domain-containing protein" evidence="1">
    <location>
        <begin position="21"/>
        <end position="449"/>
    </location>
</feature>
<keyword evidence="3" id="KW-1185">Reference proteome</keyword>
<dbReference type="Proteomes" id="UP000583266">
    <property type="component" value="Unassembled WGS sequence"/>
</dbReference>
<evidence type="ECO:0008006" key="4">
    <source>
        <dbReference type="Google" id="ProtNLM"/>
    </source>
</evidence>
<dbReference type="EMBL" id="JABBGC010000002">
    <property type="protein sequence ID" value="NML39791.1"/>
    <property type="molecule type" value="Genomic_DNA"/>
</dbReference>
<name>A0A848GQG9_9BACT</name>
<reference evidence="2 3" key="1">
    <citation type="submission" date="2020-04" db="EMBL/GenBank/DDBJ databases">
        <title>Chitinophaga sp. G-6-1-13 sp. nov., isolated from soil.</title>
        <authorList>
            <person name="Dahal R.H."/>
            <person name="Chaudhary D.K."/>
        </authorList>
    </citation>
    <scope>NUCLEOTIDE SEQUENCE [LARGE SCALE GENOMIC DNA]</scope>
    <source>
        <strain evidence="2 3">G-6-1-13</strain>
    </source>
</reference>
<evidence type="ECO:0000313" key="2">
    <source>
        <dbReference type="EMBL" id="NML39791.1"/>
    </source>
</evidence>
<organism evidence="2 3">
    <name type="scientific">Chitinophaga fulva</name>
    <dbReference type="NCBI Taxonomy" id="2728842"/>
    <lineage>
        <taxon>Bacteria</taxon>
        <taxon>Pseudomonadati</taxon>
        <taxon>Bacteroidota</taxon>
        <taxon>Chitinophagia</taxon>
        <taxon>Chitinophagales</taxon>
        <taxon>Chitinophagaceae</taxon>
        <taxon>Chitinophaga</taxon>
    </lineage>
</organism>
<evidence type="ECO:0000256" key="1">
    <source>
        <dbReference type="SAM" id="SignalP"/>
    </source>
</evidence>
<evidence type="ECO:0000313" key="3">
    <source>
        <dbReference type="Proteomes" id="UP000583266"/>
    </source>
</evidence>
<protein>
    <recommendedName>
        <fullName evidence="4">DUF4105 domain-containing protein</fullName>
    </recommendedName>
</protein>
<feature type="signal peptide" evidence="1">
    <location>
        <begin position="1"/>
        <end position="20"/>
    </location>
</feature>
<accession>A0A848GQG9</accession>